<feature type="domain" description="Protein kinase" evidence="1">
    <location>
        <begin position="1"/>
        <end position="127"/>
    </location>
</feature>
<evidence type="ECO:0000313" key="2">
    <source>
        <dbReference type="EMBL" id="KAJ9483762.1"/>
    </source>
</evidence>
<proteinExistence type="predicted"/>
<dbReference type="AlphaFoldDB" id="A0AAI9X4V0"/>
<evidence type="ECO:0000259" key="1">
    <source>
        <dbReference type="PROSITE" id="PS50011"/>
    </source>
</evidence>
<dbReference type="InterPro" id="IPR011009">
    <property type="entry name" value="Kinase-like_dom_sf"/>
</dbReference>
<organism evidence="2 3">
    <name type="scientific">Penicillium thymicola</name>
    <dbReference type="NCBI Taxonomy" id="293382"/>
    <lineage>
        <taxon>Eukaryota</taxon>
        <taxon>Fungi</taxon>
        <taxon>Dikarya</taxon>
        <taxon>Ascomycota</taxon>
        <taxon>Pezizomycotina</taxon>
        <taxon>Eurotiomycetes</taxon>
        <taxon>Eurotiomycetidae</taxon>
        <taxon>Eurotiales</taxon>
        <taxon>Aspergillaceae</taxon>
        <taxon>Penicillium</taxon>
    </lineage>
</organism>
<dbReference type="PROSITE" id="PS50011">
    <property type="entry name" value="PROTEIN_KINASE_DOM"/>
    <property type="match status" value="1"/>
</dbReference>
<dbReference type="GO" id="GO:0004672">
    <property type="term" value="F:protein kinase activity"/>
    <property type="evidence" value="ECO:0007669"/>
    <property type="project" value="InterPro"/>
</dbReference>
<sequence length="138" mass="15831">MRSSWDYKVDIWNAGMAAWDIVGPDRLINGKNPNGIFDDRPHLVELVALIGSPPPEFCEHRHLSSVFWDELGNWKDLAPIPHTSLETLAANIKGEDKTGFLHWLRMALQWNPEDRPTALDLLYDEWLMKGLNLGENKE</sequence>
<dbReference type="GO" id="GO:0005524">
    <property type="term" value="F:ATP binding"/>
    <property type="evidence" value="ECO:0007669"/>
    <property type="project" value="InterPro"/>
</dbReference>
<keyword evidence="3" id="KW-1185">Reference proteome</keyword>
<evidence type="ECO:0000313" key="3">
    <source>
        <dbReference type="Proteomes" id="UP001227192"/>
    </source>
</evidence>
<gene>
    <name evidence="2" type="ORF">VN97_g9629</name>
</gene>
<reference evidence="2" key="2">
    <citation type="journal article" date="2016" name="Fungal Biol.">
        <title>Ochratoxin A production by Penicillium thymicola.</title>
        <authorList>
            <person name="Nguyen H.D.T."/>
            <person name="McMullin D.R."/>
            <person name="Ponomareva E."/>
            <person name="Riley R."/>
            <person name="Pomraning K.R."/>
            <person name="Baker S.E."/>
            <person name="Seifert K.A."/>
        </authorList>
    </citation>
    <scope>NUCLEOTIDE SEQUENCE</scope>
    <source>
        <strain evidence="2">DAOM 180753</strain>
    </source>
</reference>
<accession>A0AAI9X4V0</accession>
<dbReference type="EMBL" id="LACB01000399">
    <property type="protein sequence ID" value="KAJ9483762.1"/>
    <property type="molecule type" value="Genomic_DNA"/>
</dbReference>
<dbReference type="Proteomes" id="UP001227192">
    <property type="component" value="Unassembled WGS sequence"/>
</dbReference>
<dbReference type="Gene3D" id="1.10.510.10">
    <property type="entry name" value="Transferase(Phosphotransferase) domain 1"/>
    <property type="match status" value="1"/>
</dbReference>
<protein>
    <recommendedName>
        <fullName evidence="1">Protein kinase domain-containing protein</fullName>
    </recommendedName>
</protein>
<dbReference type="InterPro" id="IPR000719">
    <property type="entry name" value="Prot_kinase_dom"/>
</dbReference>
<comment type="caution">
    <text evidence="2">The sequence shown here is derived from an EMBL/GenBank/DDBJ whole genome shotgun (WGS) entry which is preliminary data.</text>
</comment>
<dbReference type="SUPFAM" id="SSF56112">
    <property type="entry name" value="Protein kinase-like (PK-like)"/>
    <property type="match status" value="1"/>
</dbReference>
<name>A0AAI9X4V0_PENTH</name>
<reference evidence="2" key="1">
    <citation type="submission" date="2015-06" db="EMBL/GenBank/DDBJ databases">
        <authorList>
            <person name="Nguyen H."/>
        </authorList>
    </citation>
    <scope>NUCLEOTIDE SEQUENCE</scope>
    <source>
        <strain evidence="2">DAOM 180753</strain>
    </source>
</reference>